<dbReference type="PANTHER" id="PTHR38340">
    <property type="entry name" value="S-LAYER PROTEIN"/>
    <property type="match status" value="1"/>
</dbReference>
<sequence>DKLVFGEGITKANITITRSSNGHILVYILDAQGNRTGDQLTLENAFSNAQYRIERIEFADGSSMDWDAIYTAALVVEGTENNDSLTGTGHNDTLRGLAGDDSLAGYNGNDILDGGAGDDTLVARYGHNTLIGGEGNDTLS</sequence>
<dbReference type="InterPro" id="IPR011049">
    <property type="entry name" value="Serralysin-like_metalloprot_C"/>
</dbReference>
<dbReference type="InterPro" id="IPR010566">
    <property type="entry name" value="Haemolys_ca-bd"/>
</dbReference>
<dbReference type="InterPro" id="IPR050557">
    <property type="entry name" value="RTX_toxin/Mannuronan_C5-epim"/>
</dbReference>
<comment type="caution">
    <text evidence="5">The sequence shown here is derived from an EMBL/GenBank/DDBJ whole genome shotgun (WGS) entry which is preliminary data.</text>
</comment>
<dbReference type="RefSeq" id="WP_282955583.1">
    <property type="nucleotide sequence ID" value="NZ_AUYB01000034.1"/>
</dbReference>
<accession>A0A167B3S6</accession>
<dbReference type="EMBL" id="AUYB01000034">
    <property type="protein sequence ID" value="KZN46127.1"/>
    <property type="molecule type" value="Genomic_DNA"/>
</dbReference>
<dbReference type="GO" id="GO:0005509">
    <property type="term" value="F:calcium ion binding"/>
    <property type="evidence" value="ECO:0007669"/>
    <property type="project" value="InterPro"/>
</dbReference>
<dbReference type="Pfam" id="PF06594">
    <property type="entry name" value="HCBP_related"/>
    <property type="match status" value="1"/>
</dbReference>
<dbReference type="InterPro" id="IPR001343">
    <property type="entry name" value="Hemolysn_Ca-bd"/>
</dbReference>
<evidence type="ECO:0000256" key="1">
    <source>
        <dbReference type="ARBA" id="ARBA00004613"/>
    </source>
</evidence>
<dbReference type="Gene3D" id="2.150.10.10">
    <property type="entry name" value="Serralysin-like metalloprotease, C-terminal"/>
    <property type="match status" value="1"/>
</dbReference>
<keyword evidence="3" id="KW-0106">Calcium</keyword>
<protein>
    <recommendedName>
        <fullName evidence="4">Haemolysin-type calcium binding-related domain-containing protein</fullName>
    </recommendedName>
</protein>
<feature type="non-terminal residue" evidence="5">
    <location>
        <position position="1"/>
    </location>
</feature>
<dbReference type="PROSITE" id="PS00330">
    <property type="entry name" value="HEMOLYSIN_CALCIUM"/>
    <property type="match status" value="1"/>
</dbReference>
<dbReference type="AlphaFoldDB" id="A0A167B3S6"/>
<dbReference type="PRINTS" id="PR00313">
    <property type="entry name" value="CABNDNGRPT"/>
</dbReference>
<keyword evidence="6" id="KW-1185">Reference proteome</keyword>
<evidence type="ECO:0000313" key="5">
    <source>
        <dbReference type="EMBL" id="KZN46127.1"/>
    </source>
</evidence>
<evidence type="ECO:0000259" key="4">
    <source>
        <dbReference type="Pfam" id="PF06594"/>
    </source>
</evidence>
<evidence type="ECO:0000313" key="6">
    <source>
        <dbReference type="Proteomes" id="UP000076643"/>
    </source>
</evidence>
<proteinExistence type="predicted"/>
<comment type="subcellular location">
    <subcellularLocation>
        <location evidence="1">Secreted</location>
    </subcellularLocation>
</comment>
<reference evidence="5 6" key="1">
    <citation type="submission" date="2013-07" db="EMBL/GenBank/DDBJ databases">
        <title>Comparative Genomic and Metabolomic Analysis of Twelve Strains of Pseudoalteromonas luteoviolacea.</title>
        <authorList>
            <person name="Vynne N.G."/>
            <person name="Mansson M."/>
            <person name="Gram L."/>
        </authorList>
    </citation>
    <scope>NUCLEOTIDE SEQUENCE [LARGE SCALE GENOMIC DNA]</scope>
    <source>
        <strain evidence="5 6">DSM 6061</strain>
    </source>
</reference>
<name>A0A167B3S6_9GAMM</name>
<evidence type="ECO:0000256" key="3">
    <source>
        <dbReference type="ARBA" id="ARBA00022837"/>
    </source>
</evidence>
<dbReference type="GO" id="GO:0005576">
    <property type="term" value="C:extracellular region"/>
    <property type="evidence" value="ECO:0007669"/>
    <property type="project" value="UniProtKB-SubCell"/>
</dbReference>
<organism evidence="5 6">
    <name type="scientific">Pseudoalteromonas luteoviolacea DSM 6061</name>
    <dbReference type="NCBI Taxonomy" id="1365250"/>
    <lineage>
        <taxon>Bacteria</taxon>
        <taxon>Pseudomonadati</taxon>
        <taxon>Pseudomonadota</taxon>
        <taxon>Gammaproteobacteria</taxon>
        <taxon>Alteromonadales</taxon>
        <taxon>Pseudoalteromonadaceae</taxon>
        <taxon>Pseudoalteromonas</taxon>
    </lineage>
</organism>
<feature type="domain" description="Haemolysin-type calcium binding-related" evidence="4">
    <location>
        <begin position="36"/>
        <end position="67"/>
    </location>
</feature>
<dbReference type="SUPFAM" id="SSF51120">
    <property type="entry name" value="beta-Roll"/>
    <property type="match status" value="1"/>
</dbReference>
<dbReference type="InterPro" id="IPR018511">
    <property type="entry name" value="Hemolysin-typ_Ca-bd_CS"/>
</dbReference>
<dbReference type="Pfam" id="PF00353">
    <property type="entry name" value="HemolysinCabind"/>
    <property type="match status" value="1"/>
</dbReference>
<keyword evidence="2" id="KW-0964">Secreted</keyword>
<gene>
    <name evidence="5" type="ORF">N475_25710</name>
</gene>
<evidence type="ECO:0000256" key="2">
    <source>
        <dbReference type="ARBA" id="ARBA00022525"/>
    </source>
</evidence>
<dbReference type="Proteomes" id="UP000076643">
    <property type="component" value="Unassembled WGS sequence"/>
</dbReference>
<dbReference type="PANTHER" id="PTHR38340:SF1">
    <property type="entry name" value="S-LAYER PROTEIN"/>
    <property type="match status" value="1"/>
</dbReference>
<feature type="non-terminal residue" evidence="5">
    <location>
        <position position="140"/>
    </location>
</feature>